<keyword evidence="9" id="KW-1185">Reference proteome</keyword>
<keyword evidence="6" id="KW-0704">Schiff base</keyword>
<dbReference type="PROSITE" id="PS00958">
    <property type="entry name" value="TRANSALDOLASE_2"/>
    <property type="match status" value="1"/>
</dbReference>
<comment type="catalytic activity">
    <reaction evidence="7">
        <text>D-sedoheptulose 7-phosphate + D-glyceraldehyde 3-phosphate = D-erythrose 4-phosphate + beta-D-fructose 6-phosphate</text>
        <dbReference type="Rhea" id="RHEA:17053"/>
        <dbReference type="ChEBI" id="CHEBI:16897"/>
        <dbReference type="ChEBI" id="CHEBI:57483"/>
        <dbReference type="ChEBI" id="CHEBI:57634"/>
        <dbReference type="ChEBI" id="CHEBI:59776"/>
        <dbReference type="EC" id="2.2.1.2"/>
    </reaction>
</comment>
<comment type="similarity">
    <text evidence="2">Belongs to the transaldolase family. Type 1 subfamily.</text>
</comment>
<dbReference type="Pfam" id="PF00923">
    <property type="entry name" value="TAL_FSA"/>
    <property type="match status" value="1"/>
</dbReference>
<reference evidence="8 9" key="1">
    <citation type="journal article" date="2015" name="Genome Biol. Evol.">
        <title>Comparative Genomics of a Bacterivorous Green Alga Reveals Evolutionary Causalities and Consequences of Phago-Mixotrophic Mode of Nutrition.</title>
        <authorList>
            <person name="Burns J.A."/>
            <person name="Paasch A."/>
            <person name="Narechania A."/>
            <person name="Kim E."/>
        </authorList>
    </citation>
    <scope>NUCLEOTIDE SEQUENCE [LARGE SCALE GENOMIC DNA]</scope>
    <source>
        <strain evidence="8 9">PLY_AMNH</strain>
    </source>
</reference>
<sequence length="340" mass="37893">MRLPCEVDFGNQLESLRTVSKVVCDTGDIEAVRHFCPYDATTNPSLLLKAASMSEYEPIVGESLRRVAPFANLLSERPMTGVVEDLAVSFGTEITRIIPGRVSTEVDAHLSYDTVAMVQTARRLIDLYASKGVGPERIYIKLAATWAGIQACKILEKEGIHTNMTLIFSFAQAAAAADAGASLISPFVGRIMDWHKQKEGRAFASWEDPGVQSVKRIYKYFKQNKYKTIIMAASFRNTDEILELAGCDNITISPVLMSELEACTSPVEVKLHPEWTHLYNTVPEEIPGRMTFDSPDAFDRMHSQDTMAVEKLREGVAGFCADQIKLEEMLLEKFTTYLHP</sequence>
<dbReference type="PANTHER" id="PTHR10683:SF18">
    <property type="entry name" value="TRANSALDOLASE"/>
    <property type="match status" value="1"/>
</dbReference>
<organism evidence="8 9">
    <name type="scientific">Cymbomonas tetramitiformis</name>
    <dbReference type="NCBI Taxonomy" id="36881"/>
    <lineage>
        <taxon>Eukaryota</taxon>
        <taxon>Viridiplantae</taxon>
        <taxon>Chlorophyta</taxon>
        <taxon>Pyramimonadophyceae</taxon>
        <taxon>Pyramimonadales</taxon>
        <taxon>Pyramimonadaceae</taxon>
        <taxon>Cymbomonas</taxon>
    </lineage>
</organism>
<evidence type="ECO:0000256" key="3">
    <source>
        <dbReference type="ARBA" id="ARBA00013151"/>
    </source>
</evidence>
<proteinExistence type="inferred from homology"/>
<comment type="caution">
    <text evidence="8">The sequence shown here is derived from an EMBL/GenBank/DDBJ whole genome shotgun (WGS) entry which is preliminary data.</text>
</comment>
<accession>A0AAE0FC77</accession>
<comment type="pathway">
    <text evidence="1 7">Carbohydrate degradation; pentose phosphate pathway; D-glyceraldehyde 3-phosphate and beta-D-fructose 6-phosphate from D-ribose 5-phosphate and D-xylulose 5-phosphate (non-oxidative stage): step 2/3.</text>
</comment>
<evidence type="ECO:0000256" key="7">
    <source>
        <dbReference type="RuleBase" id="RU000501"/>
    </source>
</evidence>
<evidence type="ECO:0000256" key="2">
    <source>
        <dbReference type="ARBA" id="ARBA00008012"/>
    </source>
</evidence>
<dbReference type="InterPro" id="IPR004730">
    <property type="entry name" value="Transaldolase_1"/>
</dbReference>
<gene>
    <name evidence="8" type="ORF">CYMTET_34164</name>
</gene>
<dbReference type="Gene3D" id="3.20.20.70">
    <property type="entry name" value="Aldolase class I"/>
    <property type="match status" value="1"/>
</dbReference>
<dbReference type="CDD" id="cd00957">
    <property type="entry name" value="Transaldolase_TalAB"/>
    <property type="match status" value="1"/>
</dbReference>
<dbReference type="PANTHER" id="PTHR10683">
    <property type="entry name" value="TRANSALDOLASE"/>
    <property type="match status" value="1"/>
</dbReference>
<dbReference type="SUPFAM" id="SSF51569">
    <property type="entry name" value="Aldolase"/>
    <property type="match status" value="1"/>
</dbReference>
<evidence type="ECO:0000256" key="6">
    <source>
        <dbReference type="ARBA" id="ARBA00023270"/>
    </source>
</evidence>
<evidence type="ECO:0000256" key="5">
    <source>
        <dbReference type="ARBA" id="ARBA00023126"/>
    </source>
</evidence>
<name>A0AAE0FC77_9CHLO</name>
<dbReference type="EC" id="2.2.1.2" evidence="3 7"/>
<dbReference type="GO" id="GO:0005975">
    <property type="term" value="P:carbohydrate metabolic process"/>
    <property type="evidence" value="ECO:0007669"/>
    <property type="project" value="InterPro"/>
</dbReference>
<comment type="function">
    <text evidence="7">Catalyzes the rate-limiting step of the non-oxidative phase in the pentose phosphate pathway. Catalyzes the reversible conversion of sedheptulose-7-phosphate and D-glyceraldehyde 3-phosphate into erythrose-4-phosphate and beta-D-fructose 6-phosphate.</text>
</comment>
<dbReference type="AlphaFoldDB" id="A0AAE0FC77"/>
<keyword evidence="5 7" id="KW-0570">Pentose shunt</keyword>
<dbReference type="GO" id="GO:0004801">
    <property type="term" value="F:transaldolase activity"/>
    <property type="evidence" value="ECO:0007669"/>
    <property type="project" value="UniProtKB-EC"/>
</dbReference>
<dbReference type="EMBL" id="LGRX02021408">
    <property type="protein sequence ID" value="KAK3256716.1"/>
    <property type="molecule type" value="Genomic_DNA"/>
</dbReference>
<dbReference type="InterPro" id="IPR001585">
    <property type="entry name" value="TAL/FSA"/>
</dbReference>
<evidence type="ECO:0000256" key="4">
    <source>
        <dbReference type="ARBA" id="ARBA00022679"/>
    </source>
</evidence>
<protein>
    <recommendedName>
        <fullName evidence="3 7">Transaldolase</fullName>
        <ecNumber evidence="3 7">2.2.1.2</ecNumber>
    </recommendedName>
</protein>
<dbReference type="Proteomes" id="UP001190700">
    <property type="component" value="Unassembled WGS sequence"/>
</dbReference>
<dbReference type="GO" id="GO:0006098">
    <property type="term" value="P:pentose-phosphate shunt"/>
    <property type="evidence" value="ECO:0007669"/>
    <property type="project" value="UniProtKB-KW"/>
</dbReference>
<evidence type="ECO:0000313" key="9">
    <source>
        <dbReference type="Proteomes" id="UP001190700"/>
    </source>
</evidence>
<evidence type="ECO:0000256" key="1">
    <source>
        <dbReference type="ARBA" id="ARBA00004857"/>
    </source>
</evidence>
<dbReference type="InterPro" id="IPR018225">
    <property type="entry name" value="Transaldolase_AS"/>
</dbReference>
<dbReference type="PROSITE" id="PS01054">
    <property type="entry name" value="TRANSALDOLASE_1"/>
    <property type="match status" value="1"/>
</dbReference>
<keyword evidence="4 7" id="KW-0808">Transferase</keyword>
<dbReference type="GO" id="GO:0005737">
    <property type="term" value="C:cytoplasm"/>
    <property type="evidence" value="ECO:0007669"/>
    <property type="project" value="InterPro"/>
</dbReference>
<evidence type="ECO:0000313" key="8">
    <source>
        <dbReference type="EMBL" id="KAK3256716.1"/>
    </source>
</evidence>
<dbReference type="InterPro" id="IPR013785">
    <property type="entry name" value="Aldolase_TIM"/>
</dbReference>